<dbReference type="Pfam" id="PF01909">
    <property type="entry name" value="NTP_transf_2"/>
    <property type="match status" value="1"/>
</dbReference>
<dbReference type="Pfam" id="PF01326">
    <property type="entry name" value="PPDK_N"/>
    <property type="match status" value="1"/>
</dbReference>
<evidence type="ECO:0000256" key="2">
    <source>
        <dbReference type="ARBA" id="ARBA00002988"/>
    </source>
</evidence>
<comment type="catalytic activity">
    <reaction evidence="14">
        <text>pyruvate + ATP + H2O = phosphoenolpyruvate + AMP + phosphate + 2 H(+)</text>
        <dbReference type="Rhea" id="RHEA:11364"/>
        <dbReference type="ChEBI" id="CHEBI:15361"/>
        <dbReference type="ChEBI" id="CHEBI:15377"/>
        <dbReference type="ChEBI" id="CHEBI:15378"/>
        <dbReference type="ChEBI" id="CHEBI:30616"/>
        <dbReference type="ChEBI" id="CHEBI:43474"/>
        <dbReference type="ChEBI" id="CHEBI:58702"/>
        <dbReference type="ChEBI" id="CHEBI:456215"/>
        <dbReference type="EC" id="2.7.9.2"/>
    </reaction>
</comment>
<evidence type="ECO:0000256" key="11">
    <source>
        <dbReference type="ARBA" id="ARBA00022840"/>
    </source>
</evidence>
<dbReference type="AlphaFoldDB" id="A0A1M7IC61"/>
<comment type="similarity">
    <text evidence="4">Belongs to the PEP-utilizing enzyme family.</text>
</comment>
<keyword evidence="7 17" id="KW-0808">Transferase</keyword>
<dbReference type="Gene3D" id="3.30.460.10">
    <property type="entry name" value="Beta Polymerase, domain 2"/>
    <property type="match status" value="1"/>
</dbReference>
<evidence type="ECO:0000256" key="7">
    <source>
        <dbReference type="ARBA" id="ARBA00022679"/>
    </source>
</evidence>
<dbReference type="Gene3D" id="3.30.470.20">
    <property type="entry name" value="ATP-grasp fold, B domain"/>
    <property type="match status" value="1"/>
</dbReference>
<reference evidence="17 18" key="1">
    <citation type="submission" date="2016-11" db="EMBL/GenBank/DDBJ databases">
        <authorList>
            <person name="Jaros S."/>
            <person name="Januszkiewicz K."/>
            <person name="Wedrychowicz H."/>
        </authorList>
    </citation>
    <scope>NUCLEOTIDE SEQUENCE [LARGE SCALE GENOMIC DNA]</scope>
    <source>
        <strain evidence="17 18">DSM 15930</strain>
    </source>
</reference>
<dbReference type="GO" id="GO:0016779">
    <property type="term" value="F:nucleotidyltransferase activity"/>
    <property type="evidence" value="ECO:0007669"/>
    <property type="project" value="InterPro"/>
</dbReference>
<dbReference type="RefSeq" id="WP_073286235.1">
    <property type="nucleotide sequence ID" value="NZ_FRCP01000009.1"/>
</dbReference>
<dbReference type="Gene3D" id="3.30.1490.20">
    <property type="entry name" value="ATP-grasp fold, A domain"/>
    <property type="match status" value="1"/>
</dbReference>
<dbReference type="PANTHER" id="PTHR43030:SF1">
    <property type="entry name" value="PHOSPHOENOLPYRUVATE SYNTHASE"/>
    <property type="match status" value="1"/>
</dbReference>
<dbReference type="InterPro" id="IPR002934">
    <property type="entry name" value="Polymerase_NTP_transf_dom"/>
</dbReference>
<evidence type="ECO:0000313" key="18">
    <source>
        <dbReference type="Proteomes" id="UP000184038"/>
    </source>
</evidence>
<dbReference type="CDD" id="cd05403">
    <property type="entry name" value="NT_KNTase_like"/>
    <property type="match status" value="1"/>
</dbReference>
<evidence type="ECO:0000256" key="6">
    <source>
        <dbReference type="ARBA" id="ARBA00021623"/>
    </source>
</evidence>
<evidence type="ECO:0000313" key="17">
    <source>
        <dbReference type="EMBL" id="SHM38265.1"/>
    </source>
</evidence>
<evidence type="ECO:0000259" key="16">
    <source>
        <dbReference type="Pfam" id="PF01909"/>
    </source>
</evidence>
<dbReference type="GO" id="GO:0008986">
    <property type="term" value="F:pyruvate, water dikinase activity"/>
    <property type="evidence" value="ECO:0007669"/>
    <property type="project" value="UniProtKB-EC"/>
</dbReference>
<comment type="cofactor">
    <cofactor evidence="1">
        <name>Mg(2+)</name>
        <dbReference type="ChEBI" id="CHEBI:18420"/>
    </cofactor>
</comment>
<feature type="domain" description="Polymerase nucleotidyl transferase" evidence="16">
    <location>
        <begin position="942"/>
        <end position="998"/>
    </location>
</feature>
<dbReference type="EC" id="2.7.9.2" evidence="5"/>
<evidence type="ECO:0000256" key="14">
    <source>
        <dbReference type="ARBA" id="ARBA00047700"/>
    </source>
</evidence>
<keyword evidence="10" id="KW-0418">Kinase</keyword>
<keyword evidence="11" id="KW-0067">ATP-binding</keyword>
<evidence type="ECO:0000256" key="8">
    <source>
        <dbReference type="ARBA" id="ARBA00022723"/>
    </source>
</evidence>
<evidence type="ECO:0000256" key="9">
    <source>
        <dbReference type="ARBA" id="ARBA00022741"/>
    </source>
</evidence>
<dbReference type="InterPro" id="IPR043519">
    <property type="entry name" value="NT_sf"/>
</dbReference>
<dbReference type="InterPro" id="IPR006319">
    <property type="entry name" value="PEP_synth"/>
</dbReference>
<dbReference type="EMBL" id="FRCP01000009">
    <property type="protein sequence ID" value="SHM38265.1"/>
    <property type="molecule type" value="Genomic_DNA"/>
</dbReference>
<keyword evidence="8" id="KW-0479">Metal-binding</keyword>
<dbReference type="GO" id="GO:0005524">
    <property type="term" value="F:ATP binding"/>
    <property type="evidence" value="ECO:0007669"/>
    <property type="project" value="UniProtKB-KW"/>
</dbReference>
<evidence type="ECO:0000259" key="15">
    <source>
        <dbReference type="Pfam" id="PF01326"/>
    </source>
</evidence>
<dbReference type="SUPFAM" id="SSF56059">
    <property type="entry name" value="Glutathione synthetase ATP-binding domain-like"/>
    <property type="match status" value="1"/>
</dbReference>
<evidence type="ECO:0000256" key="5">
    <source>
        <dbReference type="ARBA" id="ARBA00011996"/>
    </source>
</evidence>
<evidence type="ECO:0000256" key="3">
    <source>
        <dbReference type="ARBA" id="ARBA00004742"/>
    </source>
</evidence>
<keyword evidence="18" id="KW-1185">Reference proteome</keyword>
<keyword evidence="12" id="KW-0460">Magnesium</keyword>
<evidence type="ECO:0000256" key="12">
    <source>
        <dbReference type="ARBA" id="ARBA00022842"/>
    </source>
</evidence>
<proteinExistence type="inferred from homology"/>
<dbReference type="InterPro" id="IPR002192">
    <property type="entry name" value="PPDK_AMP/ATP-bd"/>
</dbReference>
<name>A0A1M7IC61_9FIRM</name>
<dbReference type="PANTHER" id="PTHR43030">
    <property type="entry name" value="PHOSPHOENOLPYRUVATE SYNTHASE"/>
    <property type="match status" value="1"/>
</dbReference>
<dbReference type="GO" id="GO:0046872">
    <property type="term" value="F:metal ion binding"/>
    <property type="evidence" value="ECO:0007669"/>
    <property type="project" value="UniProtKB-KW"/>
</dbReference>
<sequence>MNHYGTISKDDLVERAKELECLYLIEESLTKDSLTESLEKIPSIIPMGFRNPDSCKAVIEFDKQIFSPDEKIEDGEELESAIIVNNQNRGYIKVMYPKNTFKTGDIAFLEHEVRLLNTIARRFSETIDKKDSVQKYNYRNRWEAILDLLQKTDHEILLYVCEKMLALLASINPKMVKNIFNEMGWVKYNLNSEVNFPLETLPAVDVIRFSKILFGNSLINLDDIQIYDYINLWIYQGKTYELIKIVDKKDSDVKKISHALSAYLKAVKNNEMTSEATKRWLKVELTRRFITGNPKLISRIHNHVHIEAFHKLLDSFISSPRSIGRIGGKGSGFFLANQILESHKDEFLEFENIITPKTWYISSDEFGYLLEDNGFDELNEHKYLDMIDIRTSYPRVIQMLKNARLSPYILNELNKIVDCSEDCPLIIRSSSVLEDQIDTSFSGKYKSLFITNTGTRAERIKQLVDGILEVYASIFNPDSIQYRIKNDLLDCNEQMGIMIQEVVGTKVGPYYFPLFAGVAFSNNELRWSPRIKREDGLLRMVMGLGTRAVDRVGEDYPLLLSPGQANLRVNQSPREISKYSPQYMDLIDLDNNQFLTLPIHQVIKEYGDHIPHINLVASVLNNDIIMDSNPFTTDFKNDNIIITLDGLVKKTSFVKQVKSILSLLQKKLGYPVDIEFASDGKHFYLLQCRPQSQNYDNAPVAIPTNIPFQSIIFTANKYISNGKVTGIKTVVYVDPIEYSKLESHKDLLNIRNIIHELNQILPRKSFILLGPGRWGSRGDIKLGVPVAYSDINNTAMLIEVANKQSRFEPELSFGTHFFQDLVEENIKYLPLYPEDNDSIFNRSFFNSSKNALSKILPMYSYLDEAVRVITIEETFFNKELIVLMNGDLQKAIAYLEEPSQSNSGSISHDITIPKDSAHNDEGWKWRHYMAEQIANQIDMEAFSVKGIYLFGSTNNCTARLNSDIDLLIHFDGTVETKEKLNDWLLGWSLALSEMNYIKTGYKSDGLLDIHYITDQDIIDKTSYAIKINSIFDPAYPLRLRTQ</sequence>
<evidence type="ECO:0000256" key="10">
    <source>
        <dbReference type="ARBA" id="ARBA00022777"/>
    </source>
</evidence>
<gene>
    <name evidence="17" type="ORF">SAMN02746066_01780</name>
</gene>
<evidence type="ECO:0000256" key="1">
    <source>
        <dbReference type="ARBA" id="ARBA00001946"/>
    </source>
</evidence>
<organism evidence="17 18">
    <name type="scientific">Anaerosporobacter mobilis DSM 15930</name>
    <dbReference type="NCBI Taxonomy" id="1120996"/>
    <lineage>
        <taxon>Bacteria</taxon>
        <taxon>Bacillati</taxon>
        <taxon>Bacillota</taxon>
        <taxon>Clostridia</taxon>
        <taxon>Lachnospirales</taxon>
        <taxon>Lachnospiraceae</taxon>
        <taxon>Anaerosporobacter</taxon>
    </lineage>
</organism>
<protein>
    <recommendedName>
        <fullName evidence="6">Phosphoenolpyruvate synthase</fullName>
        <ecNumber evidence="5">2.7.9.2</ecNumber>
    </recommendedName>
    <alternativeName>
        <fullName evidence="13">Pyruvate, water dikinase</fullName>
    </alternativeName>
</protein>
<accession>A0A1M7IC61</accession>
<keyword evidence="9" id="KW-0547">Nucleotide-binding</keyword>
<evidence type="ECO:0000256" key="4">
    <source>
        <dbReference type="ARBA" id="ARBA00007837"/>
    </source>
</evidence>
<dbReference type="STRING" id="1120996.SAMN02746066_01780"/>
<dbReference type="SUPFAM" id="SSF81301">
    <property type="entry name" value="Nucleotidyltransferase"/>
    <property type="match status" value="1"/>
</dbReference>
<dbReference type="OrthoDB" id="9812167at2"/>
<comment type="function">
    <text evidence="2">Catalyzes the phosphorylation of pyruvate to phosphoenolpyruvate.</text>
</comment>
<dbReference type="InterPro" id="IPR013815">
    <property type="entry name" value="ATP_grasp_subdomain_1"/>
</dbReference>
<evidence type="ECO:0000256" key="13">
    <source>
        <dbReference type="ARBA" id="ARBA00033470"/>
    </source>
</evidence>
<feature type="domain" description="Pyruvate phosphate dikinase AMP/ATP-binding" evidence="15">
    <location>
        <begin position="325"/>
        <end position="701"/>
    </location>
</feature>
<dbReference type="Proteomes" id="UP000184038">
    <property type="component" value="Unassembled WGS sequence"/>
</dbReference>
<comment type="pathway">
    <text evidence="3">Carbohydrate biosynthesis; gluconeogenesis.</text>
</comment>